<reference evidence="3" key="1">
    <citation type="submission" date="2018-09" db="EMBL/GenBank/DDBJ databases">
        <authorList>
            <person name="Kim I."/>
        </authorList>
    </citation>
    <scope>NUCLEOTIDE SEQUENCE [LARGE SCALE GENOMIC DNA]</scope>
    <source>
        <strain evidence="3">DD4a</strain>
    </source>
</reference>
<protein>
    <submittedName>
        <fullName evidence="2">Phosphotransferase</fullName>
    </submittedName>
</protein>
<dbReference type="Gene3D" id="3.30.200.20">
    <property type="entry name" value="Phosphorylase Kinase, domain 1"/>
    <property type="match status" value="1"/>
</dbReference>
<evidence type="ECO:0000259" key="1">
    <source>
        <dbReference type="Pfam" id="PF01636"/>
    </source>
</evidence>
<dbReference type="Proteomes" id="UP000265742">
    <property type="component" value="Unassembled WGS sequence"/>
</dbReference>
<dbReference type="AlphaFoldDB" id="A0A3A1UDK2"/>
<dbReference type="PANTHER" id="PTHR21310">
    <property type="entry name" value="AMINOGLYCOSIDE PHOSPHOTRANSFERASE-RELATED-RELATED"/>
    <property type="match status" value="1"/>
</dbReference>
<dbReference type="SUPFAM" id="SSF56112">
    <property type="entry name" value="Protein kinase-like (PK-like)"/>
    <property type="match status" value="1"/>
</dbReference>
<dbReference type="GO" id="GO:0016740">
    <property type="term" value="F:transferase activity"/>
    <property type="evidence" value="ECO:0007669"/>
    <property type="project" value="UniProtKB-KW"/>
</dbReference>
<dbReference type="OrthoDB" id="9797603at2"/>
<dbReference type="Pfam" id="PF01636">
    <property type="entry name" value="APH"/>
    <property type="match status" value="1"/>
</dbReference>
<keyword evidence="3" id="KW-1185">Reference proteome</keyword>
<dbReference type="InterPro" id="IPR011009">
    <property type="entry name" value="Kinase-like_dom_sf"/>
</dbReference>
<evidence type="ECO:0000313" key="2">
    <source>
        <dbReference type="EMBL" id="RIX31186.1"/>
    </source>
</evidence>
<sequence length="290" mass="29953">MHGDLHDGELAADERTVAALLAAQAPDLAALPVRALRAVGTVNRVFRLGDDLAVRLPRLPAGGADVAREALVVPLVAPALPVPVPGPVVRGEPVAGLFEAAWSIVRWVPGAPAAAGAVPAEDLAAVVEALRGVDPRPLPRAGRRPAAAADASVRDAIDRLAGFDRGAVREAWAAALAAPTWDGRPVAIHADLLPPNLVLSAGRLAGVLDWGGAGAGDPANDLVPAWSCLRGDDRAAFRERLAPEDGTWARARGIALEQAVLAIPYYVRTNPAFAALCTATLAEVLADRSR</sequence>
<proteinExistence type="predicted"/>
<dbReference type="PANTHER" id="PTHR21310:SF42">
    <property type="entry name" value="BIFUNCTIONAL AAC_APH"/>
    <property type="match status" value="1"/>
</dbReference>
<dbReference type="Gene3D" id="3.90.1200.10">
    <property type="match status" value="1"/>
</dbReference>
<keyword evidence="2" id="KW-0808">Transferase</keyword>
<dbReference type="RefSeq" id="WP_119481548.1">
    <property type="nucleotide sequence ID" value="NZ_QXTG01000001.1"/>
</dbReference>
<dbReference type="InterPro" id="IPR051678">
    <property type="entry name" value="AGP_Transferase"/>
</dbReference>
<accession>A0A3A1UDK2</accession>
<feature type="domain" description="Aminoglycoside phosphotransferase" evidence="1">
    <location>
        <begin position="39"/>
        <end position="253"/>
    </location>
</feature>
<comment type="caution">
    <text evidence="2">The sequence shown here is derived from an EMBL/GenBank/DDBJ whole genome shotgun (WGS) entry which is preliminary data.</text>
</comment>
<gene>
    <name evidence="2" type="ORF">D1781_07455</name>
</gene>
<name>A0A3A1UDK2_9MICO</name>
<dbReference type="InterPro" id="IPR002575">
    <property type="entry name" value="Aminoglycoside_PTrfase"/>
</dbReference>
<organism evidence="2 3">
    <name type="scientific">Amnibacterium setariae</name>
    <dbReference type="NCBI Taxonomy" id="2306585"/>
    <lineage>
        <taxon>Bacteria</taxon>
        <taxon>Bacillati</taxon>
        <taxon>Actinomycetota</taxon>
        <taxon>Actinomycetes</taxon>
        <taxon>Micrococcales</taxon>
        <taxon>Microbacteriaceae</taxon>
        <taxon>Amnibacterium</taxon>
    </lineage>
</organism>
<evidence type="ECO:0000313" key="3">
    <source>
        <dbReference type="Proteomes" id="UP000265742"/>
    </source>
</evidence>
<dbReference type="EMBL" id="QXTG01000001">
    <property type="protein sequence ID" value="RIX31186.1"/>
    <property type="molecule type" value="Genomic_DNA"/>
</dbReference>